<dbReference type="GO" id="GO:0000398">
    <property type="term" value="P:mRNA splicing, via spliceosome"/>
    <property type="evidence" value="ECO:0007669"/>
    <property type="project" value="TreeGrafter"/>
</dbReference>
<dbReference type="GO" id="GO:0005684">
    <property type="term" value="C:U2-type spliceosomal complex"/>
    <property type="evidence" value="ECO:0007669"/>
    <property type="project" value="TreeGrafter"/>
</dbReference>
<evidence type="ECO:0000256" key="1">
    <source>
        <dbReference type="ARBA" id="ARBA00011069"/>
    </source>
</evidence>
<dbReference type="GO" id="GO:0070274">
    <property type="term" value="C:RES complex"/>
    <property type="evidence" value="ECO:0007669"/>
    <property type="project" value="TreeGrafter"/>
</dbReference>
<protein>
    <recommendedName>
        <fullName evidence="5">Pre-mRNA-splicing factor CWC26</fullName>
    </recommendedName>
</protein>
<feature type="region of interest" description="Disordered" evidence="2">
    <location>
        <begin position="19"/>
        <end position="68"/>
    </location>
</feature>
<keyword evidence="4" id="KW-1185">Reference proteome</keyword>
<reference evidence="3 4" key="1">
    <citation type="submission" date="2014-06" db="EMBL/GenBank/DDBJ databases">
        <authorList>
            <consortium name="DOE Joint Genome Institute"/>
            <person name="Kuo A."/>
            <person name="Kohler A."/>
            <person name="Nagy L.G."/>
            <person name="Floudas D."/>
            <person name="Copeland A."/>
            <person name="Barry K.W."/>
            <person name="Cichocki N."/>
            <person name="Veneault-Fourrey C."/>
            <person name="LaButti K."/>
            <person name="Lindquist E.A."/>
            <person name="Lipzen A."/>
            <person name="Lundell T."/>
            <person name="Morin E."/>
            <person name="Murat C."/>
            <person name="Sun H."/>
            <person name="Tunlid A."/>
            <person name="Henrissat B."/>
            <person name="Grigoriev I.V."/>
            <person name="Hibbett D.S."/>
            <person name="Martin F."/>
            <person name="Nordberg H.P."/>
            <person name="Cantor M.N."/>
            <person name="Hua S.X."/>
        </authorList>
    </citation>
    <scope>NUCLEOTIDE SEQUENCE [LARGE SCALE GENOMIC DNA]</scope>
    <source>
        <strain evidence="3 4">ATCC 200175</strain>
    </source>
</reference>
<feature type="compositionally biased region" description="Basic and acidic residues" evidence="2">
    <location>
        <begin position="154"/>
        <end position="186"/>
    </location>
</feature>
<dbReference type="InterPro" id="IPR051112">
    <property type="entry name" value="CWC26_splicing_factor"/>
</dbReference>
<organism evidence="3 4">
    <name type="scientific">Paxillus involutus ATCC 200175</name>
    <dbReference type="NCBI Taxonomy" id="664439"/>
    <lineage>
        <taxon>Eukaryota</taxon>
        <taxon>Fungi</taxon>
        <taxon>Dikarya</taxon>
        <taxon>Basidiomycota</taxon>
        <taxon>Agaricomycotina</taxon>
        <taxon>Agaricomycetes</taxon>
        <taxon>Agaricomycetidae</taxon>
        <taxon>Boletales</taxon>
        <taxon>Paxilineae</taxon>
        <taxon>Paxillaceae</taxon>
        <taxon>Paxillus</taxon>
    </lineage>
</organism>
<evidence type="ECO:0000313" key="3">
    <source>
        <dbReference type="EMBL" id="KIJ11952.1"/>
    </source>
</evidence>
<comment type="similarity">
    <text evidence="1">Belongs to the CWC26 family.</text>
</comment>
<dbReference type="PANTHER" id="PTHR31809">
    <property type="entry name" value="BUD13 HOMOLOG"/>
    <property type="match status" value="1"/>
</dbReference>
<evidence type="ECO:0000256" key="2">
    <source>
        <dbReference type="SAM" id="MobiDB-lite"/>
    </source>
</evidence>
<sequence>MQAYLAEKYMSGPKAEAILARTAPKKKKRKGESGVTKAPSMFVDDDAGFGDESSKREQEDDLDSMEGAVVAKDRSFKKRRIEEGSGWATVRVGATKREETPPIPPDEQPTVVEEEQPFKGGLLTSEQLRKALPKPQLKQEEMTRDEEEAAQETVYRDASGRKIDTKAARADAARKKREREEKEAKKMQWGKGLMQRDEEEKRRLQLEKNKSLPFSRRADDKELNEELKAQERWNDPAAAFLTAKKASKGPRKPEYSGPPPPPNRFGIKPGYRWDGVDRGNGFEKKLFQRHNERKRTAAASYEWSVDDM</sequence>
<dbReference type="OrthoDB" id="6022at2759"/>
<dbReference type="HOGENOM" id="CLU_024195_0_1_1"/>
<dbReference type="Proteomes" id="UP000053647">
    <property type="component" value="Unassembled WGS sequence"/>
</dbReference>
<dbReference type="GO" id="GO:0003723">
    <property type="term" value="F:RNA binding"/>
    <property type="evidence" value="ECO:0007669"/>
    <property type="project" value="TreeGrafter"/>
</dbReference>
<feature type="compositionally biased region" description="Basic and acidic residues" evidence="2">
    <location>
        <begin position="194"/>
        <end position="234"/>
    </location>
</feature>
<evidence type="ECO:0008006" key="5">
    <source>
        <dbReference type="Google" id="ProtNLM"/>
    </source>
</evidence>
<evidence type="ECO:0000313" key="4">
    <source>
        <dbReference type="Proteomes" id="UP000053647"/>
    </source>
</evidence>
<name>A0A0C9TW58_PAXIN</name>
<dbReference type="EMBL" id="KN819370">
    <property type="protein sequence ID" value="KIJ11952.1"/>
    <property type="molecule type" value="Genomic_DNA"/>
</dbReference>
<dbReference type="Pfam" id="PF09736">
    <property type="entry name" value="Bud13"/>
    <property type="match status" value="1"/>
</dbReference>
<accession>A0A0C9TW58</accession>
<reference evidence="4" key="2">
    <citation type="submission" date="2015-01" db="EMBL/GenBank/DDBJ databases">
        <title>Evolutionary Origins and Diversification of the Mycorrhizal Mutualists.</title>
        <authorList>
            <consortium name="DOE Joint Genome Institute"/>
            <consortium name="Mycorrhizal Genomics Consortium"/>
            <person name="Kohler A."/>
            <person name="Kuo A."/>
            <person name="Nagy L.G."/>
            <person name="Floudas D."/>
            <person name="Copeland A."/>
            <person name="Barry K.W."/>
            <person name="Cichocki N."/>
            <person name="Veneault-Fourrey C."/>
            <person name="LaButti K."/>
            <person name="Lindquist E.A."/>
            <person name="Lipzen A."/>
            <person name="Lundell T."/>
            <person name="Morin E."/>
            <person name="Murat C."/>
            <person name="Riley R."/>
            <person name="Ohm R."/>
            <person name="Sun H."/>
            <person name="Tunlid A."/>
            <person name="Henrissat B."/>
            <person name="Grigoriev I.V."/>
            <person name="Hibbett D.S."/>
            <person name="Martin F."/>
        </authorList>
    </citation>
    <scope>NUCLEOTIDE SEQUENCE [LARGE SCALE GENOMIC DNA]</scope>
    <source>
        <strain evidence="4">ATCC 200175</strain>
    </source>
</reference>
<dbReference type="PANTHER" id="PTHR31809:SF0">
    <property type="entry name" value="BUD13 HOMOLOG"/>
    <property type="match status" value="1"/>
</dbReference>
<proteinExistence type="inferred from homology"/>
<dbReference type="AlphaFoldDB" id="A0A0C9TW58"/>
<feature type="region of interest" description="Disordered" evidence="2">
    <location>
        <begin position="90"/>
        <end position="272"/>
    </location>
</feature>
<gene>
    <name evidence="3" type="ORF">PAXINDRAFT_83664</name>
</gene>
<dbReference type="InterPro" id="IPR018609">
    <property type="entry name" value="Bud13"/>
</dbReference>